<comment type="caution">
    <text evidence="1">The sequence shown here is derived from an EMBL/GenBank/DDBJ whole genome shotgun (WGS) entry which is preliminary data.</text>
</comment>
<dbReference type="EMBL" id="PDJN01000003">
    <property type="protein sequence ID" value="PFG60742.1"/>
    <property type="molecule type" value="Genomic_DNA"/>
</dbReference>
<gene>
    <name evidence="1" type="ORF">DM05_5462</name>
</gene>
<dbReference type="Proteomes" id="UP000221580">
    <property type="component" value="Unassembled WGS sequence"/>
</dbReference>
<reference evidence="1 2" key="1">
    <citation type="submission" date="2017-09" db="EMBL/GenBank/DDBJ databases">
        <authorList>
            <person name="DeBolt S."/>
            <person name="Huntemann M."/>
            <person name="Clum A."/>
            <person name="Pillay M."/>
            <person name="Palaniappan K."/>
            <person name="Varghese N."/>
            <person name="Mikhailova N."/>
            <person name="Stamatis D."/>
            <person name="Reddy T."/>
            <person name="Daum C."/>
            <person name="Shapiro N."/>
            <person name="Ivanova N."/>
            <person name="Kyrpides N."/>
            <person name="Woyke T."/>
        </authorList>
    </citation>
    <scope>NUCLEOTIDE SEQUENCE [LARGE SCALE GENOMIC DNA]</scope>
    <source>
        <strain evidence="1 2">A2-S9</strain>
    </source>
</reference>
<evidence type="ECO:0000313" key="1">
    <source>
        <dbReference type="EMBL" id="PFG60742.1"/>
    </source>
</evidence>
<evidence type="ECO:0000313" key="2">
    <source>
        <dbReference type="Proteomes" id="UP000221580"/>
    </source>
</evidence>
<name>A0A7Z1GQ53_9PSED</name>
<organism evidence="1 2">
    <name type="scientific">Pseudomonas poae</name>
    <dbReference type="NCBI Taxonomy" id="200451"/>
    <lineage>
        <taxon>Bacteria</taxon>
        <taxon>Pseudomonadati</taxon>
        <taxon>Pseudomonadota</taxon>
        <taxon>Gammaproteobacteria</taxon>
        <taxon>Pseudomonadales</taxon>
        <taxon>Pseudomonadaceae</taxon>
        <taxon>Pseudomonas</taxon>
    </lineage>
</organism>
<dbReference type="SUPFAM" id="SSF57938">
    <property type="entry name" value="DnaJ/Hsp40 cysteine-rich domain"/>
    <property type="match status" value="1"/>
</dbReference>
<sequence length="65" mass="6858">MRTIVCSVCHGRGGPIEIECPDCGGTGYDPTDEKPFAQCHNCYGEETVDVDECTNCGGTGEVDAD</sequence>
<reference evidence="1 2" key="2">
    <citation type="submission" date="2017-10" db="EMBL/GenBank/DDBJ databases">
        <title>Bacterial endophytes that colonize and modify switchgrass growth.</title>
        <authorList>
            <person name="Debolt S."/>
        </authorList>
    </citation>
    <scope>NUCLEOTIDE SEQUENCE [LARGE SCALE GENOMIC DNA]</scope>
    <source>
        <strain evidence="1 2">A2-S9</strain>
    </source>
</reference>
<dbReference type="Gene3D" id="2.10.230.10">
    <property type="entry name" value="Heat shock protein DnaJ, cysteine-rich domain"/>
    <property type="match status" value="1"/>
</dbReference>
<dbReference type="InterPro" id="IPR036410">
    <property type="entry name" value="HSP_DnaJ_Cys-rich_dom_sf"/>
</dbReference>
<proteinExistence type="predicted"/>
<dbReference type="AlphaFoldDB" id="A0A7Z1GQ53"/>
<protein>
    <submittedName>
        <fullName evidence="1">Molecular chaperone DnaJ</fullName>
    </submittedName>
</protein>
<accession>A0A7Z1GQ53</accession>